<dbReference type="InterPro" id="IPR020818">
    <property type="entry name" value="Chaperonin_GroES"/>
</dbReference>
<dbReference type="GO" id="GO:0005524">
    <property type="term" value="F:ATP binding"/>
    <property type="evidence" value="ECO:0007669"/>
    <property type="project" value="InterPro"/>
</dbReference>
<dbReference type="GO" id="GO:0044183">
    <property type="term" value="F:protein folding chaperone"/>
    <property type="evidence" value="ECO:0007669"/>
    <property type="project" value="InterPro"/>
</dbReference>
<evidence type="ECO:0000256" key="1">
    <source>
        <dbReference type="ARBA" id="ARBA00023186"/>
    </source>
</evidence>
<accession>A0A221S2R6</accession>
<name>A0A221S2R6_9VIRU</name>
<dbReference type="InterPro" id="IPR037124">
    <property type="entry name" value="Chaperonin_GroES_sf"/>
</dbReference>
<dbReference type="CDD" id="cd00320">
    <property type="entry name" value="cpn10"/>
    <property type="match status" value="1"/>
</dbReference>
<sequence>MTEKAVKKEDNTINLEKAFVKEEDRVLDPTLLDKSILERMPQPTGWRMLVLPYKGKGVTEGGITLVKETIDREALATVVAYVVAMGPECYKDEKRFQKPWCQEKQWVLIGRYAGARFRLADDSEVRIINDDEVIATILNPDDIVSV</sequence>
<proteinExistence type="predicted"/>
<dbReference type="Pfam" id="PF00166">
    <property type="entry name" value="Cpn10"/>
    <property type="match status" value="1"/>
</dbReference>
<dbReference type="InterPro" id="IPR011032">
    <property type="entry name" value="GroES-like_sf"/>
</dbReference>
<dbReference type="Gene3D" id="2.30.33.40">
    <property type="entry name" value="GroES chaperonin"/>
    <property type="match status" value="1"/>
</dbReference>
<dbReference type="EMBL" id="KU970572">
    <property type="protein sequence ID" value="ASN63166.1"/>
    <property type="molecule type" value="Genomic_DNA"/>
</dbReference>
<organism evidence="2">
    <name type="scientific">uncultured virus</name>
    <dbReference type="NCBI Taxonomy" id="340016"/>
    <lineage>
        <taxon>Viruses</taxon>
        <taxon>environmental samples</taxon>
    </lineage>
</organism>
<reference evidence="2" key="1">
    <citation type="submission" date="2016-03" db="EMBL/GenBank/DDBJ databases">
        <title>Novel chaperonins are prevalent in the virioplankton and link to viral biology and ecology.</title>
        <authorList>
            <person name="Marine R.L."/>
            <person name="Nasko D.J."/>
            <person name="Polson S.W."/>
            <person name="Wommack K.E."/>
        </authorList>
    </citation>
    <scope>NUCLEOTIDE SEQUENCE</scope>
</reference>
<gene>
    <name evidence="2" type="primary">groES</name>
</gene>
<dbReference type="SUPFAM" id="SSF50129">
    <property type="entry name" value="GroES-like"/>
    <property type="match status" value="1"/>
</dbReference>
<keyword evidence="1" id="KW-0143">Chaperone</keyword>
<protein>
    <submittedName>
        <fullName evidence="2">Co-chaperonin GroES</fullName>
    </submittedName>
</protein>
<evidence type="ECO:0000313" key="2">
    <source>
        <dbReference type="EMBL" id="ASN63166.1"/>
    </source>
</evidence>